<dbReference type="Gene3D" id="1.10.10.10">
    <property type="entry name" value="Winged helix-like DNA-binding domain superfamily/Winged helix DNA-binding domain"/>
    <property type="match status" value="2"/>
</dbReference>
<dbReference type="SUPFAM" id="SSF46785">
    <property type="entry name" value="Winged helix' DNA-binding domain"/>
    <property type="match status" value="2"/>
</dbReference>
<name>A0AB39J082_9GAMM</name>
<dbReference type="InterPro" id="IPR007432">
    <property type="entry name" value="DUF480"/>
</dbReference>
<dbReference type="EMBL" id="CP162670">
    <property type="protein sequence ID" value="XDL26429.1"/>
    <property type="molecule type" value="Genomic_DNA"/>
</dbReference>
<protein>
    <submittedName>
        <fullName evidence="2">YceH family protein</fullName>
    </submittedName>
</protein>
<dbReference type="HAMAP" id="MF_01584">
    <property type="entry name" value="UPF0502"/>
    <property type="match status" value="1"/>
</dbReference>
<evidence type="ECO:0000313" key="2">
    <source>
        <dbReference type="EMBL" id="XDL26429.1"/>
    </source>
</evidence>
<dbReference type="PANTHER" id="PTHR38768:SF1">
    <property type="entry name" value="UPF0502 PROTEIN YCEH"/>
    <property type="match status" value="1"/>
</dbReference>
<dbReference type="NCBIfam" id="NF008413">
    <property type="entry name" value="PRK11239.1"/>
    <property type="match status" value="1"/>
</dbReference>
<evidence type="ECO:0000256" key="1">
    <source>
        <dbReference type="HAMAP-Rule" id="MF_01584"/>
    </source>
</evidence>
<dbReference type="RefSeq" id="WP_226092576.1">
    <property type="nucleotide sequence ID" value="NZ_CP162670.1"/>
</dbReference>
<organism evidence="2">
    <name type="scientific">Dickeya oryzae</name>
    <dbReference type="NCBI Taxonomy" id="1240404"/>
    <lineage>
        <taxon>Bacteria</taxon>
        <taxon>Pseudomonadati</taxon>
        <taxon>Pseudomonadota</taxon>
        <taxon>Gammaproteobacteria</taxon>
        <taxon>Enterobacterales</taxon>
        <taxon>Pectobacteriaceae</taxon>
        <taxon>Dickeya</taxon>
    </lineage>
</organism>
<dbReference type="Pfam" id="PF04337">
    <property type="entry name" value="DUF480"/>
    <property type="match status" value="1"/>
</dbReference>
<dbReference type="InterPro" id="IPR036388">
    <property type="entry name" value="WH-like_DNA-bd_sf"/>
</dbReference>
<dbReference type="AlphaFoldDB" id="A0AB39J082"/>
<dbReference type="GeneID" id="302581940"/>
<accession>A0AB39J082</accession>
<reference evidence="2" key="1">
    <citation type="submission" date="2024-07" db="EMBL/GenBank/DDBJ databases">
        <authorList>
            <person name="Pedron J."/>
        </authorList>
    </citation>
    <scope>NUCLEOTIDE SEQUENCE</scope>
    <source>
        <strain evidence="2">A003-S1-M15</strain>
    </source>
</reference>
<dbReference type="PANTHER" id="PTHR38768">
    <property type="entry name" value="UPF0502 PROTEIN YCEH"/>
    <property type="match status" value="1"/>
</dbReference>
<dbReference type="InterPro" id="IPR036390">
    <property type="entry name" value="WH_DNA-bd_sf"/>
</dbReference>
<gene>
    <name evidence="2" type="ORF">LF929_009670</name>
</gene>
<sequence>MKYQLTPREARIIGCLLEKQVTTPEQYPMSLNGLTAACNQKTNREPVMELSESEVQQTLDLLVKRHFLRTVSGFGNRVMKYEHRFCNSEFGDLKFSTAEVALVTTLLLRGAQTPGELRTRAARLYEFADMDEVENVLQHLQQREDGPFVVRLAREPGKRESRFMHLFSGEVDDAVSSSESDETSASVDGSLVARVCALENEVAELRAQLAALQAHLA</sequence>
<comment type="similarity">
    <text evidence="1">Belongs to the UPF0502 family.</text>
</comment>
<proteinExistence type="inferred from homology"/>